<dbReference type="Proteomes" id="UP000304914">
    <property type="component" value="Chromosome"/>
</dbReference>
<dbReference type="EC" id="3.6.3.-" evidence="12"/>
<feature type="transmembrane region" description="Helical" evidence="9">
    <location>
        <begin position="65"/>
        <end position="83"/>
    </location>
</feature>
<feature type="transmembrane region" description="Helical" evidence="9">
    <location>
        <begin position="32"/>
        <end position="53"/>
    </location>
</feature>
<keyword evidence="3" id="KW-1003">Cell membrane</keyword>
<dbReference type="Gene3D" id="1.20.1560.10">
    <property type="entry name" value="ABC transporter type 1, transmembrane domain"/>
    <property type="match status" value="1"/>
</dbReference>
<evidence type="ECO:0000256" key="7">
    <source>
        <dbReference type="ARBA" id="ARBA00022989"/>
    </source>
</evidence>
<evidence type="ECO:0000256" key="9">
    <source>
        <dbReference type="SAM" id="Phobius"/>
    </source>
</evidence>
<gene>
    <name evidence="12" type="ORF">NCTC5385_01296</name>
</gene>
<comment type="subcellular location">
    <subcellularLocation>
        <location evidence="1">Cell membrane</location>
        <topology evidence="1">Multi-pass membrane protein</topology>
    </subcellularLocation>
</comment>
<dbReference type="SUPFAM" id="SSF52540">
    <property type="entry name" value="P-loop containing nucleoside triphosphate hydrolases"/>
    <property type="match status" value="1"/>
</dbReference>
<dbReference type="PROSITE" id="PS50893">
    <property type="entry name" value="ABC_TRANSPORTER_2"/>
    <property type="match status" value="1"/>
</dbReference>
<dbReference type="SUPFAM" id="SSF90123">
    <property type="entry name" value="ABC transporter transmembrane region"/>
    <property type="match status" value="1"/>
</dbReference>
<reference evidence="12 13" key="1">
    <citation type="submission" date="2019-05" db="EMBL/GenBank/DDBJ databases">
        <authorList>
            <consortium name="Pathogen Informatics"/>
        </authorList>
    </citation>
    <scope>NUCLEOTIDE SEQUENCE [LARGE SCALE GENOMIC DNA]</scope>
    <source>
        <strain evidence="12 13">NCTC5385</strain>
    </source>
</reference>
<evidence type="ECO:0000256" key="1">
    <source>
        <dbReference type="ARBA" id="ARBA00004651"/>
    </source>
</evidence>
<dbReference type="Gene3D" id="3.40.50.300">
    <property type="entry name" value="P-loop containing nucleotide triphosphate hydrolases"/>
    <property type="match status" value="1"/>
</dbReference>
<keyword evidence="6 12" id="KW-0067">ATP-binding</keyword>
<name>A0A4U9YJK1_9STRE</name>
<keyword evidence="5" id="KW-0547">Nucleotide-binding</keyword>
<evidence type="ECO:0000256" key="4">
    <source>
        <dbReference type="ARBA" id="ARBA00022692"/>
    </source>
</evidence>
<evidence type="ECO:0000256" key="8">
    <source>
        <dbReference type="ARBA" id="ARBA00023136"/>
    </source>
</evidence>
<dbReference type="EMBL" id="LR594035">
    <property type="protein sequence ID" value="VTS26898.1"/>
    <property type="molecule type" value="Genomic_DNA"/>
</dbReference>
<dbReference type="GO" id="GO:0005886">
    <property type="term" value="C:plasma membrane"/>
    <property type="evidence" value="ECO:0007669"/>
    <property type="project" value="UniProtKB-SubCell"/>
</dbReference>
<dbReference type="InterPro" id="IPR003593">
    <property type="entry name" value="AAA+_ATPase"/>
</dbReference>
<keyword evidence="8 9" id="KW-0472">Membrane</keyword>
<dbReference type="GO" id="GO:0016887">
    <property type="term" value="F:ATP hydrolysis activity"/>
    <property type="evidence" value="ECO:0007669"/>
    <property type="project" value="InterPro"/>
</dbReference>
<dbReference type="SMART" id="SM00382">
    <property type="entry name" value="AAA"/>
    <property type="match status" value="1"/>
</dbReference>
<dbReference type="PANTHER" id="PTHR24221:SF397">
    <property type="entry name" value="ABC TRANSPORTER, ATP-BINDING TRANSMEMBRANE PROTEIN"/>
    <property type="match status" value="1"/>
</dbReference>
<evidence type="ECO:0000259" key="10">
    <source>
        <dbReference type="PROSITE" id="PS50893"/>
    </source>
</evidence>
<dbReference type="GO" id="GO:0140359">
    <property type="term" value="F:ABC-type transporter activity"/>
    <property type="evidence" value="ECO:0007669"/>
    <property type="project" value="InterPro"/>
</dbReference>
<evidence type="ECO:0000256" key="6">
    <source>
        <dbReference type="ARBA" id="ARBA00022840"/>
    </source>
</evidence>
<keyword evidence="2" id="KW-0813">Transport</keyword>
<feature type="domain" description="ABC transporter" evidence="10">
    <location>
        <begin position="340"/>
        <end position="573"/>
    </location>
</feature>
<dbReference type="PROSITE" id="PS50929">
    <property type="entry name" value="ABC_TM1F"/>
    <property type="match status" value="1"/>
</dbReference>
<dbReference type="PANTHER" id="PTHR24221">
    <property type="entry name" value="ATP-BINDING CASSETTE SUB-FAMILY B"/>
    <property type="match status" value="1"/>
</dbReference>
<protein>
    <submittedName>
        <fullName evidence="12">ABC transporter ATP-binding protein</fullName>
        <ecNumber evidence="12">3.6.3.-</ecNumber>
    </submittedName>
</protein>
<keyword evidence="4 9" id="KW-0812">Transmembrane</keyword>
<feature type="domain" description="ABC transmembrane type-1" evidence="11">
    <location>
        <begin position="32"/>
        <end position="297"/>
    </location>
</feature>
<dbReference type="InterPro" id="IPR039421">
    <property type="entry name" value="Type_1_exporter"/>
</dbReference>
<dbReference type="PROSITE" id="PS00211">
    <property type="entry name" value="ABC_TRANSPORTER_1"/>
    <property type="match status" value="1"/>
</dbReference>
<dbReference type="InterPro" id="IPR027417">
    <property type="entry name" value="P-loop_NTPase"/>
</dbReference>
<feature type="transmembrane region" description="Helical" evidence="9">
    <location>
        <begin position="285"/>
        <end position="312"/>
    </location>
</feature>
<dbReference type="Pfam" id="PF00664">
    <property type="entry name" value="ABC_membrane"/>
    <property type="match status" value="1"/>
</dbReference>
<organism evidence="12 13">
    <name type="scientific">Streptococcus pseudoporcinus</name>
    <dbReference type="NCBI Taxonomy" id="361101"/>
    <lineage>
        <taxon>Bacteria</taxon>
        <taxon>Bacillati</taxon>
        <taxon>Bacillota</taxon>
        <taxon>Bacilli</taxon>
        <taxon>Lactobacillales</taxon>
        <taxon>Streptococcaceae</taxon>
        <taxon>Streptococcus</taxon>
    </lineage>
</organism>
<evidence type="ECO:0000259" key="11">
    <source>
        <dbReference type="PROSITE" id="PS50929"/>
    </source>
</evidence>
<evidence type="ECO:0000256" key="2">
    <source>
        <dbReference type="ARBA" id="ARBA00022448"/>
    </source>
</evidence>
<sequence>MLKLMIGGYKVKEKIQDYFSLTKKGADNVFKAAFLSLFKFMSFMFPPILVLIFLQDAINKTLKPITFYVGVLVLIVLVMYVILEKEYSQTYDATYEESIDLRINIANKLKELPLSYFSTHHLAELSQTVMMDVNNIEMVISHSLGQGLGFLGFFILMTIVLIAGNPTLGLCVSLPIWLTVAAMFLSKDLQTALISKYYQRLLDNASAFQEAFELQQEIKSYSLQDKIEADVLEKLNDTERLHIKAEFTMACVSSLIGILPFCAPVLTAIIGVSQFKSDHLSLLSYFAYLMAATTLSSQYAGINEFILLFLYFRDSFSRIRDLYAEPVLRGQETKLDCFDIQFNDIVFGYGKDKIIKGMSFQAKQGQVTALVGPSGSGKSTILRLIARLYDYDGGSITIGGRDIKEISLGALYANIAIVFQEVELFNTSILENIRAGRKSATDDEVLAVAKLANIDKIVEKLPNGYQTLVGENGSKLSGGERQRISIARAFLKNAPIILLDEMSASIDVENEMEIQKSINQLIKNKTVITVSHRLKSIEKADQIIVVDQGHVDNCGKHDVLIQTSQLYKEMVKKSKLAENYTY</sequence>
<dbReference type="InterPro" id="IPR003439">
    <property type="entry name" value="ABC_transporter-like_ATP-bd"/>
</dbReference>
<feature type="transmembrane region" description="Helical" evidence="9">
    <location>
        <begin position="247"/>
        <end position="273"/>
    </location>
</feature>
<dbReference type="InterPro" id="IPR017871">
    <property type="entry name" value="ABC_transporter-like_CS"/>
</dbReference>
<accession>A0A4U9YJK1</accession>
<dbReference type="AlphaFoldDB" id="A0A4U9YJK1"/>
<keyword evidence="7 9" id="KW-1133">Transmembrane helix</keyword>
<dbReference type="InterPro" id="IPR036640">
    <property type="entry name" value="ABC1_TM_sf"/>
</dbReference>
<dbReference type="GO" id="GO:0005524">
    <property type="term" value="F:ATP binding"/>
    <property type="evidence" value="ECO:0007669"/>
    <property type="project" value="UniProtKB-KW"/>
</dbReference>
<proteinExistence type="predicted"/>
<evidence type="ECO:0000313" key="12">
    <source>
        <dbReference type="EMBL" id="VTS26898.1"/>
    </source>
</evidence>
<dbReference type="Pfam" id="PF00005">
    <property type="entry name" value="ABC_tran"/>
    <property type="match status" value="1"/>
</dbReference>
<dbReference type="FunFam" id="3.40.50.300:FF:000221">
    <property type="entry name" value="Multidrug ABC transporter ATP-binding protein"/>
    <property type="match status" value="1"/>
</dbReference>
<dbReference type="STRING" id="873448.STRPO_0483"/>
<dbReference type="InterPro" id="IPR011527">
    <property type="entry name" value="ABC1_TM_dom"/>
</dbReference>
<feature type="transmembrane region" description="Helical" evidence="9">
    <location>
        <begin position="167"/>
        <end position="186"/>
    </location>
</feature>
<evidence type="ECO:0000256" key="5">
    <source>
        <dbReference type="ARBA" id="ARBA00022741"/>
    </source>
</evidence>
<feature type="transmembrane region" description="Helical" evidence="9">
    <location>
        <begin position="139"/>
        <end position="161"/>
    </location>
</feature>
<evidence type="ECO:0000256" key="3">
    <source>
        <dbReference type="ARBA" id="ARBA00022475"/>
    </source>
</evidence>
<dbReference type="GO" id="GO:0034040">
    <property type="term" value="F:ATPase-coupled lipid transmembrane transporter activity"/>
    <property type="evidence" value="ECO:0007669"/>
    <property type="project" value="TreeGrafter"/>
</dbReference>
<keyword evidence="12" id="KW-0378">Hydrolase</keyword>
<evidence type="ECO:0000313" key="13">
    <source>
        <dbReference type="Proteomes" id="UP000304914"/>
    </source>
</evidence>